<keyword evidence="2" id="KW-1185">Reference proteome</keyword>
<sequence length="164" mass="18680">MRVTRLHPLSLMNCFLSGLKEEIQRELYMMKPQNLHDAVGLTKLVEDKLHAMRVAATRPLFQQQLLAAPPLARALSPPVPRANPLPIKRLTPSEMAACREKGLCFNCDAKFSPGHRYKPALFLCLMIDSKELPVPEDEPHRCWSYLRRSRSLLLAGDRIHHASH</sequence>
<gene>
    <name evidence="1" type="ORF">IHE45_11G012700</name>
</gene>
<protein>
    <submittedName>
        <fullName evidence="1">Uncharacterized protein</fullName>
    </submittedName>
</protein>
<name>A0ACB7V4U7_DIOAL</name>
<evidence type="ECO:0000313" key="1">
    <source>
        <dbReference type="EMBL" id="KAH7668466.1"/>
    </source>
</evidence>
<dbReference type="Proteomes" id="UP000827976">
    <property type="component" value="Chromosome 11"/>
</dbReference>
<dbReference type="EMBL" id="CM037021">
    <property type="protein sequence ID" value="KAH7668466.1"/>
    <property type="molecule type" value="Genomic_DNA"/>
</dbReference>
<organism evidence="1 2">
    <name type="scientific">Dioscorea alata</name>
    <name type="common">Purple yam</name>
    <dbReference type="NCBI Taxonomy" id="55571"/>
    <lineage>
        <taxon>Eukaryota</taxon>
        <taxon>Viridiplantae</taxon>
        <taxon>Streptophyta</taxon>
        <taxon>Embryophyta</taxon>
        <taxon>Tracheophyta</taxon>
        <taxon>Spermatophyta</taxon>
        <taxon>Magnoliopsida</taxon>
        <taxon>Liliopsida</taxon>
        <taxon>Dioscoreales</taxon>
        <taxon>Dioscoreaceae</taxon>
        <taxon>Dioscorea</taxon>
    </lineage>
</organism>
<proteinExistence type="predicted"/>
<evidence type="ECO:0000313" key="2">
    <source>
        <dbReference type="Proteomes" id="UP000827976"/>
    </source>
</evidence>
<reference evidence="2" key="1">
    <citation type="journal article" date="2022" name="Nat. Commun.">
        <title>Chromosome evolution and the genetic basis of agronomically important traits in greater yam.</title>
        <authorList>
            <person name="Bredeson J.V."/>
            <person name="Lyons J.B."/>
            <person name="Oniyinde I.O."/>
            <person name="Okereke N.R."/>
            <person name="Kolade O."/>
            <person name="Nnabue I."/>
            <person name="Nwadili C.O."/>
            <person name="Hribova E."/>
            <person name="Parker M."/>
            <person name="Nwogha J."/>
            <person name="Shu S."/>
            <person name="Carlson J."/>
            <person name="Kariba R."/>
            <person name="Muthemba S."/>
            <person name="Knop K."/>
            <person name="Barton G.J."/>
            <person name="Sherwood A.V."/>
            <person name="Lopez-Montes A."/>
            <person name="Asiedu R."/>
            <person name="Jamnadass R."/>
            <person name="Muchugi A."/>
            <person name="Goodstein D."/>
            <person name="Egesi C.N."/>
            <person name="Featherston J."/>
            <person name="Asfaw A."/>
            <person name="Simpson G.G."/>
            <person name="Dolezel J."/>
            <person name="Hendre P.S."/>
            <person name="Van Deynze A."/>
            <person name="Kumar P.L."/>
            <person name="Obidiegwu J.E."/>
            <person name="Bhattacharjee R."/>
            <person name="Rokhsar D.S."/>
        </authorList>
    </citation>
    <scope>NUCLEOTIDE SEQUENCE [LARGE SCALE GENOMIC DNA]</scope>
    <source>
        <strain evidence="2">cv. TDa95/00328</strain>
    </source>
</reference>
<comment type="caution">
    <text evidence="1">The sequence shown here is derived from an EMBL/GenBank/DDBJ whole genome shotgun (WGS) entry which is preliminary data.</text>
</comment>
<accession>A0ACB7V4U7</accession>